<reference evidence="3 4" key="1">
    <citation type="submission" date="2019-08" db="EMBL/GenBank/DDBJ databases">
        <title>Draft genome sequences of two oriental melons (Cucumis melo L. var makuwa).</title>
        <authorList>
            <person name="Kwon S.-Y."/>
        </authorList>
    </citation>
    <scope>NUCLEOTIDE SEQUENCE [LARGE SCALE GENOMIC DNA]</scope>
    <source>
        <strain evidence="4">cv. Chang Bougi</strain>
        <strain evidence="3">cv. SW 3</strain>
        <tissue evidence="1">Leaf</tissue>
    </source>
</reference>
<sequence>MMKHPLLMSPKNLEEPLSILLLQLNLMKMIVPVHKLKCDDNDESSHLATSGCNNFYLKWEEDQVVLEQQNYRIQALMEDNHCLMSMIATLKFDLEDTYRVCCALCLQLQQEQDKAIACIRSDHGRKFEDMAFDDFCVLASEGIFYEFSALLTLQQNVVVEHKCKTS</sequence>
<comment type="caution">
    <text evidence="1">The sequence shown here is derived from an EMBL/GenBank/DDBJ whole genome shotgun (WGS) entry which is preliminary data.</text>
</comment>
<organism evidence="1 3">
    <name type="scientific">Cucumis melo var. makuwa</name>
    <name type="common">Oriental melon</name>
    <dbReference type="NCBI Taxonomy" id="1194695"/>
    <lineage>
        <taxon>Eukaryota</taxon>
        <taxon>Viridiplantae</taxon>
        <taxon>Streptophyta</taxon>
        <taxon>Embryophyta</taxon>
        <taxon>Tracheophyta</taxon>
        <taxon>Spermatophyta</taxon>
        <taxon>Magnoliopsida</taxon>
        <taxon>eudicotyledons</taxon>
        <taxon>Gunneridae</taxon>
        <taxon>Pentapetalae</taxon>
        <taxon>rosids</taxon>
        <taxon>fabids</taxon>
        <taxon>Cucurbitales</taxon>
        <taxon>Cucurbitaceae</taxon>
        <taxon>Benincaseae</taxon>
        <taxon>Cucumis</taxon>
    </lineage>
</organism>
<dbReference type="AlphaFoldDB" id="A0A5A7VGW6"/>
<protein>
    <submittedName>
        <fullName evidence="1">Gag-pol polyprotein</fullName>
    </submittedName>
</protein>
<evidence type="ECO:0000313" key="2">
    <source>
        <dbReference type="EMBL" id="TYK00874.1"/>
    </source>
</evidence>
<proteinExistence type="predicted"/>
<dbReference type="SUPFAM" id="SSF53098">
    <property type="entry name" value="Ribonuclease H-like"/>
    <property type="match status" value="1"/>
</dbReference>
<dbReference type="EMBL" id="SSTE01000903">
    <property type="protein sequence ID" value="KAA0066410.1"/>
    <property type="molecule type" value="Genomic_DNA"/>
</dbReference>
<dbReference type="InterPro" id="IPR012337">
    <property type="entry name" value="RNaseH-like_sf"/>
</dbReference>
<name>A0A5A7VGW6_CUCMM</name>
<dbReference type="Proteomes" id="UP000321393">
    <property type="component" value="Unassembled WGS sequence"/>
</dbReference>
<dbReference type="Proteomes" id="UP000321947">
    <property type="component" value="Unassembled WGS sequence"/>
</dbReference>
<evidence type="ECO:0000313" key="1">
    <source>
        <dbReference type="EMBL" id="KAA0066410.1"/>
    </source>
</evidence>
<accession>A0A5A7VGW6</accession>
<evidence type="ECO:0000313" key="4">
    <source>
        <dbReference type="Proteomes" id="UP000321947"/>
    </source>
</evidence>
<dbReference type="EMBL" id="SSTD01016371">
    <property type="protein sequence ID" value="TYK00874.1"/>
    <property type="molecule type" value="Genomic_DNA"/>
</dbReference>
<evidence type="ECO:0000313" key="3">
    <source>
        <dbReference type="Proteomes" id="UP000321393"/>
    </source>
</evidence>
<gene>
    <name evidence="2" type="ORF">E5676_scaffold602G00320</name>
    <name evidence="1" type="ORF">E6C27_scaffold21G004870</name>
</gene>